<evidence type="ECO:0000313" key="1">
    <source>
        <dbReference type="EMBL" id="GAA1526342.1"/>
    </source>
</evidence>
<dbReference type="Proteomes" id="UP001500177">
    <property type="component" value="Unassembled WGS sequence"/>
</dbReference>
<sequence length="138" mass="14557">MPRRQRWDSGESGGALAAVLGLEADHRHLRGVVGHETVLSDLVIDDHRHDRGIEPGPGQGRDDLLVCGRIQGCLSDLGQGLQQGCIRQPGVPGERVGFEIPALPRLSGGIRRGVGVACLGIRRGGPGIAGPMRLARIV</sequence>
<accession>A0ABP4LN21</accession>
<organism evidence="1 2">
    <name type="scientific">Brevibacterium permense</name>
    <dbReference type="NCBI Taxonomy" id="234834"/>
    <lineage>
        <taxon>Bacteria</taxon>
        <taxon>Bacillati</taxon>
        <taxon>Actinomycetota</taxon>
        <taxon>Actinomycetes</taxon>
        <taxon>Micrococcales</taxon>
        <taxon>Brevibacteriaceae</taxon>
        <taxon>Brevibacterium</taxon>
    </lineage>
</organism>
<protein>
    <submittedName>
        <fullName evidence="1">Uncharacterized protein</fullName>
    </submittedName>
</protein>
<keyword evidence="2" id="KW-1185">Reference proteome</keyword>
<gene>
    <name evidence="1" type="ORF">GCM10009690_32080</name>
</gene>
<name>A0ABP4LN21_9MICO</name>
<proteinExistence type="predicted"/>
<comment type="caution">
    <text evidence="1">The sequence shown here is derived from an EMBL/GenBank/DDBJ whole genome shotgun (WGS) entry which is preliminary data.</text>
</comment>
<evidence type="ECO:0000313" key="2">
    <source>
        <dbReference type="Proteomes" id="UP001500177"/>
    </source>
</evidence>
<dbReference type="EMBL" id="BAAALX010000020">
    <property type="protein sequence ID" value="GAA1526342.1"/>
    <property type="molecule type" value="Genomic_DNA"/>
</dbReference>
<reference evidence="2" key="1">
    <citation type="journal article" date="2019" name="Int. J. Syst. Evol. Microbiol.">
        <title>The Global Catalogue of Microorganisms (GCM) 10K type strain sequencing project: providing services to taxonomists for standard genome sequencing and annotation.</title>
        <authorList>
            <consortium name="The Broad Institute Genomics Platform"/>
            <consortium name="The Broad Institute Genome Sequencing Center for Infectious Disease"/>
            <person name="Wu L."/>
            <person name="Ma J."/>
        </authorList>
    </citation>
    <scope>NUCLEOTIDE SEQUENCE [LARGE SCALE GENOMIC DNA]</scope>
    <source>
        <strain evidence="2">JCM 13318</strain>
    </source>
</reference>